<evidence type="ECO:0000313" key="1">
    <source>
        <dbReference type="EMBL" id="KAG0544273.1"/>
    </source>
</evidence>
<proteinExistence type="predicted"/>
<protein>
    <recommendedName>
        <fullName evidence="3">Reverse transcriptase zinc-binding domain-containing protein</fullName>
    </recommendedName>
</protein>
<dbReference type="Proteomes" id="UP000807115">
    <property type="component" value="Chromosome 2"/>
</dbReference>
<dbReference type="Gramene" id="EER99102">
    <property type="protein sequence ID" value="EER99102"/>
    <property type="gene ID" value="SORBI_3002G249650"/>
</dbReference>
<dbReference type="EMBL" id="CM027681">
    <property type="protein sequence ID" value="KAG0544273.1"/>
    <property type="molecule type" value="Genomic_DNA"/>
</dbReference>
<name>A0A921UU44_SORBI</name>
<dbReference type="OMA" id="KECWASI"/>
<organism evidence="1 2">
    <name type="scientific">Sorghum bicolor</name>
    <name type="common">Sorghum</name>
    <name type="synonym">Sorghum vulgare</name>
    <dbReference type="NCBI Taxonomy" id="4558"/>
    <lineage>
        <taxon>Eukaryota</taxon>
        <taxon>Viridiplantae</taxon>
        <taxon>Streptophyta</taxon>
        <taxon>Embryophyta</taxon>
        <taxon>Tracheophyta</taxon>
        <taxon>Spermatophyta</taxon>
        <taxon>Magnoliopsida</taxon>
        <taxon>Liliopsida</taxon>
        <taxon>Poales</taxon>
        <taxon>Poaceae</taxon>
        <taxon>PACMAD clade</taxon>
        <taxon>Panicoideae</taxon>
        <taxon>Andropogonodae</taxon>
        <taxon>Andropogoneae</taxon>
        <taxon>Sorghinae</taxon>
        <taxon>Sorghum</taxon>
    </lineage>
</organism>
<accession>A0A921UU44</accession>
<gene>
    <name evidence="1" type="ORF">BDA96_02G261200</name>
</gene>
<dbReference type="AlphaFoldDB" id="A0A921UU44"/>
<sequence>MHLVDYSCVLCNQGCEESSFHLFFECSFSKECWASIPIIWDLNLNPLDMIIQARLTFGSAIFREIFITTCWIIWNTRNNIIFDNGQKNLQLWKMQFKAQLGLVCTKAKPSKSAVIHSWKESYL</sequence>
<reference evidence="1" key="1">
    <citation type="journal article" date="2019" name="BMC Genomics">
        <title>A new reference genome for Sorghum bicolor reveals high levels of sequence similarity between sweet and grain genotypes: implications for the genetics of sugar metabolism.</title>
        <authorList>
            <person name="Cooper E.A."/>
            <person name="Brenton Z.W."/>
            <person name="Flinn B.S."/>
            <person name="Jenkins J."/>
            <person name="Shu S."/>
            <person name="Flowers D."/>
            <person name="Luo F."/>
            <person name="Wang Y."/>
            <person name="Xia P."/>
            <person name="Barry K."/>
            <person name="Daum C."/>
            <person name="Lipzen A."/>
            <person name="Yoshinaga Y."/>
            <person name="Schmutz J."/>
            <person name="Saski C."/>
            <person name="Vermerris W."/>
            <person name="Kresovich S."/>
        </authorList>
    </citation>
    <scope>NUCLEOTIDE SEQUENCE</scope>
</reference>
<evidence type="ECO:0008006" key="3">
    <source>
        <dbReference type="Google" id="ProtNLM"/>
    </source>
</evidence>
<reference evidence="1" key="2">
    <citation type="submission" date="2020-10" db="EMBL/GenBank/DDBJ databases">
        <authorList>
            <person name="Cooper E.A."/>
            <person name="Brenton Z.W."/>
            <person name="Flinn B.S."/>
            <person name="Jenkins J."/>
            <person name="Shu S."/>
            <person name="Flowers D."/>
            <person name="Luo F."/>
            <person name="Wang Y."/>
            <person name="Xia P."/>
            <person name="Barry K."/>
            <person name="Daum C."/>
            <person name="Lipzen A."/>
            <person name="Yoshinaga Y."/>
            <person name="Schmutz J."/>
            <person name="Saski C."/>
            <person name="Vermerris W."/>
            <person name="Kresovich S."/>
        </authorList>
    </citation>
    <scope>NUCLEOTIDE SEQUENCE</scope>
</reference>
<comment type="caution">
    <text evidence="1">The sequence shown here is derived from an EMBL/GenBank/DDBJ whole genome shotgun (WGS) entry which is preliminary data.</text>
</comment>
<evidence type="ECO:0000313" key="2">
    <source>
        <dbReference type="Proteomes" id="UP000807115"/>
    </source>
</evidence>